<dbReference type="PRINTS" id="PR00991">
    <property type="entry name" value="6PFRUCTKNASE"/>
</dbReference>
<feature type="region of interest" description="Disordered" evidence="5">
    <location>
        <begin position="1"/>
        <end position="36"/>
    </location>
</feature>
<dbReference type="GO" id="GO:0006003">
    <property type="term" value="P:fructose 2,6-bisphosphate metabolic process"/>
    <property type="evidence" value="ECO:0007669"/>
    <property type="project" value="InterPro"/>
</dbReference>
<accession>A0AAW1QAN2</accession>
<feature type="active site" description="Tele-phosphohistidine intermediate" evidence="3">
    <location>
        <position position="333"/>
    </location>
</feature>
<evidence type="ECO:0000256" key="5">
    <source>
        <dbReference type="SAM" id="MobiDB-lite"/>
    </source>
</evidence>
<evidence type="ECO:0000256" key="3">
    <source>
        <dbReference type="PIRSR" id="PIRSR613078-1"/>
    </source>
</evidence>
<dbReference type="GO" id="GO:0005829">
    <property type="term" value="C:cytosol"/>
    <property type="evidence" value="ECO:0007669"/>
    <property type="project" value="TreeGrafter"/>
</dbReference>
<dbReference type="InterPro" id="IPR029033">
    <property type="entry name" value="His_PPase_superfam"/>
</dbReference>
<feature type="compositionally biased region" description="Basic residues" evidence="5">
    <location>
        <begin position="8"/>
        <end position="19"/>
    </location>
</feature>
<dbReference type="FunFam" id="3.40.50.1240:FF:000006">
    <property type="entry name" value="6-phosphofructo-2-kinase/fructose-2, 6-bisphosphatase"/>
    <property type="match status" value="1"/>
</dbReference>
<keyword evidence="1" id="KW-0547">Nucleotide-binding</keyword>
<dbReference type="GO" id="GO:0005524">
    <property type="term" value="F:ATP binding"/>
    <property type="evidence" value="ECO:0007669"/>
    <property type="project" value="UniProtKB-KW"/>
</dbReference>
<dbReference type="InterPro" id="IPR003094">
    <property type="entry name" value="6Pfruct_kin"/>
</dbReference>
<dbReference type="GO" id="GO:0004331">
    <property type="term" value="F:fructose-2,6-bisphosphate 2-phosphatase activity"/>
    <property type="evidence" value="ECO:0007669"/>
    <property type="project" value="TreeGrafter"/>
</dbReference>
<dbReference type="Gene3D" id="3.40.50.1240">
    <property type="entry name" value="Phosphoglycerate mutase-like"/>
    <property type="match status" value="1"/>
</dbReference>
<dbReference type="PROSITE" id="PS00175">
    <property type="entry name" value="PG_MUTASE"/>
    <property type="match status" value="1"/>
</dbReference>
<keyword evidence="2" id="KW-0067">ATP-binding</keyword>
<dbReference type="EMBL" id="JALJOR010000004">
    <property type="protein sequence ID" value="KAK9817958.1"/>
    <property type="molecule type" value="Genomic_DNA"/>
</dbReference>
<evidence type="ECO:0000256" key="2">
    <source>
        <dbReference type="ARBA" id="ARBA00022840"/>
    </source>
</evidence>
<dbReference type="Pfam" id="PF00300">
    <property type="entry name" value="His_Phos_1"/>
    <property type="match status" value="1"/>
</dbReference>
<dbReference type="SUPFAM" id="SSF52540">
    <property type="entry name" value="P-loop containing nucleoside triphosphate hydrolases"/>
    <property type="match status" value="1"/>
</dbReference>
<reference evidence="7 8" key="1">
    <citation type="journal article" date="2024" name="Nat. Commun.">
        <title>Phylogenomics reveals the evolutionary origins of lichenization in chlorophyte algae.</title>
        <authorList>
            <person name="Puginier C."/>
            <person name="Libourel C."/>
            <person name="Otte J."/>
            <person name="Skaloud P."/>
            <person name="Haon M."/>
            <person name="Grisel S."/>
            <person name="Petersen M."/>
            <person name="Berrin J.G."/>
            <person name="Delaux P.M."/>
            <person name="Dal Grande F."/>
            <person name="Keller J."/>
        </authorList>
    </citation>
    <scope>NUCLEOTIDE SEQUENCE [LARGE SCALE GENOMIC DNA]</scope>
    <source>
        <strain evidence="7 8">SAG 2043</strain>
    </source>
</reference>
<keyword evidence="8" id="KW-1185">Reference proteome</keyword>
<dbReference type="PANTHER" id="PTHR10606">
    <property type="entry name" value="6-PHOSPHOFRUCTO-2-KINASE/FRUCTOSE-2,6-BISPHOSPHATASE"/>
    <property type="match status" value="1"/>
</dbReference>
<evidence type="ECO:0000256" key="1">
    <source>
        <dbReference type="ARBA" id="ARBA00022741"/>
    </source>
</evidence>
<dbReference type="SMART" id="SM00855">
    <property type="entry name" value="PGAM"/>
    <property type="match status" value="1"/>
</dbReference>
<gene>
    <name evidence="7" type="ORF">WJX72_004907</name>
</gene>
<feature type="domain" description="6-phosphofructo-2-kinase" evidence="6">
    <location>
        <begin position="104"/>
        <end position="317"/>
    </location>
</feature>
<name>A0AAW1QAN2_9CHLO</name>
<dbReference type="InterPro" id="IPR027417">
    <property type="entry name" value="P-loop_NTPase"/>
</dbReference>
<dbReference type="InterPro" id="IPR013078">
    <property type="entry name" value="His_Pase_superF_clade-1"/>
</dbReference>
<dbReference type="AlphaFoldDB" id="A0AAW1QAN2"/>
<dbReference type="PANTHER" id="PTHR10606:SF44">
    <property type="entry name" value="6-PHOSPHOFRUCTO 2-KINASE_FRUCTOSE 2,6-BISPHOSPHATASE LONG FORM"/>
    <property type="match status" value="1"/>
</dbReference>
<dbReference type="Gene3D" id="3.40.50.300">
    <property type="entry name" value="P-loop containing nucleotide triphosphate hydrolases"/>
    <property type="match status" value="1"/>
</dbReference>
<feature type="binding site" evidence="4">
    <location>
        <begin position="332"/>
        <end position="339"/>
    </location>
    <ligand>
        <name>substrate</name>
    </ligand>
</feature>
<comment type="caution">
    <text evidence="7">The sequence shown here is derived from an EMBL/GenBank/DDBJ whole genome shotgun (WGS) entry which is preliminary data.</text>
</comment>
<sequence>MWEFWRSRLSKGKSRHRGRGTGSDAESPNTARSAELPAAEAELLASQFPENSTHVYFKDVILPASDDSDDESESASMSQSEGADVSCLGMRGELRKVSVKRRRQKVDRQKLIIILVGLPGRGKTFLCNKLMCYLNWLGHETRHFNVGQYRRKQKGDAGVQDASFFDHSNPEGVQAREKALYAALDDMEAWLATDDAQVAIFDATNSTEERRHLLKSRFHLKWQYLFIESICHDPQVLEQNYRHKMLYSPDYQNVDTEAALLDFKERIRKYEEVYETITDRSLHYIKLIDMVTGRGYLDVNRISGYIPGKMVFFLMQVCKAGVTRMRKIWLTRHGESEYNMKALIGGDSLLSPRGEVYAKVLPDALVDRVPLTSDGQTMPVSVWTSTLKRTIQTAEHLPFPKLRWKVLDEIHAGVFDGMTYEEIERKMPEEFAARKRDKLRYRYPSGESYMDVIQRLEPVIIEIERERECVCVVAHQAILRALYGYFTKVPLAEIPRLEIPLHTLIELVPKPDGRMAEERIAFDLEHDLQAMVRGLNVGSDVATPMTPFTPMVGLEREQSAASGFASQGKTSNVHRSLSGRNLTALGSVALPQLGASAGASLTG</sequence>
<dbReference type="SUPFAM" id="SSF53254">
    <property type="entry name" value="Phosphoglycerate mutase-like"/>
    <property type="match status" value="1"/>
</dbReference>
<dbReference type="InterPro" id="IPR001345">
    <property type="entry name" value="PG/BPGM_mutase_AS"/>
</dbReference>
<dbReference type="CDD" id="cd07067">
    <property type="entry name" value="HP_PGM_like"/>
    <property type="match status" value="1"/>
</dbReference>
<dbReference type="GO" id="GO:0003873">
    <property type="term" value="F:6-phosphofructo-2-kinase activity"/>
    <property type="evidence" value="ECO:0007669"/>
    <property type="project" value="InterPro"/>
</dbReference>
<dbReference type="Pfam" id="PF01591">
    <property type="entry name" value="6PF2K"/>
    <property type="match status" value="1"/>
</dbReference>
<proteinExistence type="predicted"/>
<evidence type="ECO:0000313" key="8">
    <source>
        <dbReference type="Proteomes" id="UP001489004"/>
    </source>
</evidence>
<evidence type="ECO:0000259" key="6">
    <source>
        <dbReference type="Pfam" id="PF01591"/>
    </source>
</evidence>
<dbReference type="Proteomes" id="UP001489004">
    <property type="component" value="Unassembled WGS sequence"/>
</dbReference>
<dbReference type="GO" id="GO:0006000">
    <property type="term" value="P:fructose metabolic process"/>
    <property type="evidence" value="ECO:0007669"/>
    <property type="project" value="InterPro"/>
</dbReference>
<feature type="active site" description="Proton donor/acceptor" evidence="3">
    <location>
        <position position="409"/>
    </location>
</feature>
<organism evidence="7 8">
    <name type="scientific">[Myrmecia] bisecta</name>
    <dbReference type="NCBI Taxonomy" id="41462"/>
    <lineage>
        <taxon>Eukaryota</taxon>
        <taxon>Viridiplantae</taxon>
        <taxon>Chlorophyta</taxon>
        <taxon>core chlorophytes</taxon>
        <taxon>Trebouxiophyceae</taxon>
        <taxon>Trebouxiales</taxon>
        <taxon>Trebouxiaceae</taxon>
        <taxon>Myrmecia</taxon>
    </lineage>
</organism>
<dbReference type="FunFam" id="3.40.50.300:FF:000644">
    <property type="entry name" value="GpmB, Fructose-2,6-bisphosphatase"/>
    <property type="match status" value="1"/>
</dbReference>
<dbReference type="InterPro" id="IPR013079">
    <property type="entry name" value="6Phosfructo_kin"/>
</dbReference>
<feature type="binding site" evidence="4">
    <location>
        <position position="389"/>
    </location>
    <ligand>
        <name>substrate</name>
    </ligand>
</feature>
<evidence type="ECO:0000313" key="7">
    <source>
        <dbReference type="EMBL" id="KAK9817958.1"/>
    </source>
</evidence>
<evidence type="ECO:0000256" key="4">
    <source>
        <dbReference type="PIRSR" id="PIRSR613078-2"/>
    </source>
</evidence>
<protein>
    <recommendedName>
        <fullName evidence="6">6-phosphofructo-2-kinase domain-containing protein</fullName>
    </recommendedName>
</protein>